<keyword evidence="2 5" id="KW-0285">Flavoprotein</keyword>
<dbReference type="SUPFAM" id="SSF50475">
    <property type="entry name" value="FMN-binding split barrel"/>
    <property type="match status" value="1"/>
</dbReference>
<dbReference type="HAMAP" id="MF_01629">
    <property type="entry name" value="PdxH"/>
    <property type="match status" value="1"/>
</dbReference>
<dbReference type="InterPro" id="IPR012349">
    <property type="entry name" value="Split_barrel_FMN-bd"/>
</dbReference>
<feature type="binding site" evidence="5 7">
    <location>
        <begin position="79"/>
        <end position="80"/>
    </location>
    <ligand>
        <name>FMN</name>
        <dbReference type="ChEBI" id="CHEBI:58210"/>
    </ligand>
</feature>
<evidence type="ECO:0000256" key="4">
    <source>
        <dbReference type="ARBA" id="ARBA00023002"/>
    </source>
</evidence>
<comment type="similarity">
    <text evidence="1 5">Belongs to the pyridoxamine 5'-phosphate oxidase family.</text>
</comment>
<feature type="binding site" evidence="5 6">
    <location>
        <position position="126"/>
    </location>
    <ligand>
        <name>substrate</name>
    </ligand>
</feature>
<feature type="binding site" evidence="6">
    <location>
        <begin position="11"/>
        <end position="14"/>
    </location>
    <ligand>
        <name>substrate</name>
    </ligand>
</feature>
<evidence type="ECO:0000256" key="6">
    <source>
        <dbReference type="PIRSR" id="PIRSR000190-1"/>
    </source>
</evidence>
<keyword evidence="11" id="KW-1185">Reference proteome</keyword>
<dbReference type="UniPathway" id="UPA01068">
    <property type="reaction ID" value="UER00304"/>
</dbReference>
<evidence type="ECO:0000313" key="11">
    <source>
        <dbReference type="Proteomes" id="UP000612899"/>
    </source>
</evidence>
<dbReference type="AlphaFoldDB" id="A0A8J3QHS8"/>
<evidence type="ECO:0000313" key="10">
    <source>
        <dbReference type="EMBL" id="GIH11369.1"/>
    </source>
</evidence>
<evidence type="ECO:0000259" key="8">
    <source>
        <dbReference type="Pfam" id="PF01243"/>
    </source>
</evidence>
<dbReference type="PANTHER" id="PTHR10851:SF0">
    <property type="entry name" value="PYRIDOXINE-5'-PHOSPHATE OXIDASE"/>
    <property type="match status" value="1"/>
</dbReference>
<feature type="domain" description="Pyridoxamine 5'-phosphate oxidase N-terminal" evidence="8">
    <location>
        <begin position="38"/>
        <end position="161"/>
    </location>
</feature>
<dbReference type="InterPro" id="IPR011576">
    <property type="entry name" value="Pyridox_Oxase_N"/>
</dbReference>
<comment type="pathway">
    <text evidence="5">Cofactor metabolism; pyridoxal 5'-phosphate salvage; pyridoxal 5'-phosphate from pyridoxamine 5'-phosphate: step 1/1.</text>
</comment>
<keyword evidence="4 5" id="KW-0560">Oxidoreductase</keyword>
<feature type="binding site" evidence="5 6">
    <location>
        <position position="69"/>
    </location>
    <ligand>
        <name>substrate</name>
    </ligand>
</feature>
<evidence type="ECO:0000256" key="5">
    <source>
        <dbReference type="HAMAP-Rule" id="MF_01629"/>
    </source>
</evidence>
<comment type="caution">
    <text evidence="10">The sequence shown here is derived from an EMBL/GenBank/DDBJ whole genome shotgun (WGS) entry which is preliminary data.</text>
</comment>
<dbReference type="InterPro" id="IPR019740">
    <property type="entry name" value="Pyridox_Oxase_CS"/>
</dbReference>
<keyword evidence="5" id="KW-0664">Pyridoxine biosynthesis</keyword>
<comment type="pathway">
    <text evidence="5">Cofactor metabolism; pyridoxal 5'-phosphate salvage; pyridoxal 5'-phosphate from pyridoxine 5'-phosphate: step 1/1.</text>
</comment>
<comment type="function">
    <text evidence="5">Catalyzes the oxidation of either pyridoxine 5'-phosphate (PNP) or pyridoxamine 5'-phosphate (PMP) into pyridoxal 5'-phosphate (PLP).</text>
</comment>
<evidence type="ECO:0000259" key="9">
    <source>
        <dbReference type="Pfam" id="PF10590"/>
    </source>
</evidence>
<dbReference type="InterPro" id="IPR019576">
    <property type="entry name" value="Pyridoxamine_oxidase_dimer_C"/>
</dbReference>
<gene>
    <name evidence="5 10" type="primary">pdxH</name>
    <name evidence="10" type="ORF">Rhe02_94360</name>
</gene>
<organism evidence="10 11">
    <name type="scientific">Rhizocola hellebori</name>
    <dbReference type="NCBI Taxonomy" id="1392758"/>
    <lineage>
        <taxon>Bacteria</taxon>
        <taxon>Bacillati</taxon>
        <taxon>Actinomycetota</taxon>
        <taxon>Actinomycetes</taxon>
        <taxon>Micromonosporales</taxon>
        <taxon>Micromonosporaceae</taxon>
        <taxon>Rhizocola</taxon>
    </lineage>
</organism>
<dbReference type="Pfam" id="PF10590">
    <property type="entry name" value="PNP_phzG_C"/>
    <property type="match status" value="1"/>
</dbReference>
<evidence type="ECO:0000256" key="3">
    <source>
        <dbReference type="ARBA" id="ARBA00022643"/>
    </source>
</evidence>
<comment type="catalytic activity">
    <reaction evidence="5">
        <text>pyridoxamine 5'-phosphate + O2 + H2O = pyridoxal 5'-phosphate + H2O2 + NH4(+)</text>
        <dbReference type="Rhea" id="RHEA:15817"/>
        <dbReference type="ChEBI" id="CHEBI:15377"/>
        <dbReference type="ChEBI" id="CHEBI:15379"/>
        <dbReference type="ChEBI" id="CHEBI:16240"/>
        <dbReference type="ChEBI" id="CHEBI:28938"/>
        <dbReference type="ChEBI" id="CHEBI:58451"/>
        <dbReference type="ChEBI" id="CHEBI:597326"/>
        <dbReference type="EC" id="1.4.3.5"/>
    </reaction>
</comment>
<dbReference type="GO" id="GO:0004733">
    <property type="term" value="F:pyridoxamine phosphate oxidase activity"/>
    <property type="evidence" value="ECO:0007669"/>
    <property type="project" value="UniProtKB-UniRule"/>
</dbReference>
<reference evidence="10" key="1">
    <citation type="submission" date="2021-01" db="EMBL/GenBank/DDBJ databases">
        <title>Whole genome shotgun sequence of Rhizocola hellebori NBRC 109834.</title>
        <authorList>
            <person name="Komaki H."/>
            <person name="Tamura T."/>
        </authorList>
    </citation>
    <scope>NUCLEOTIDE SEQUENCE</scope>
    <source>
        <strain evidence="10">NBRC 109834</strain>
    </source>
</reference>
<comment type="catalytic activity">
    <reaction evidence="5">
        <text>pyridoxine 5'-phosphate + O2 = pyridoxal 5'-phosphate + H2O2</text>
        <dbReference type="Rhea" id="RHEA:15149"/>
        <dbReference type="ChEBI" id="CHEBI:15379"/>
        <dbReference type="ChEBI" id="CHEBI:16240"/>
        <dbReference type="ChEBI" id="CHEBI:58589"/>
        <dbReference type="ChEBI" id="CHEBI:597326"/>
        <dbReference type="EC" id="1.4.3.5"/>
    </reaction>
</comment>
<dbReference type="Pfam" id="PF01243">
    <property type="entry name" value="PNPOx_N"/>
    <property type="match status" value="1"/>
</dbReference>
<feature type="binding site" evidence="5 7">
    <location>
        <begin position="143"/>
        <end position="144"/>
    </location>
    <ligand>
        <name>FMN</name>
        <dbReference type="ChEBI" id="CHEBI:58210"/>
    </ligand>
</feature>
<feature type="binding site" evidence="5 6">
    <location>
        <begin position="193"/>
        <end position="195"/>
    </location>
    <ligand>
        <name>substrate</name>
    </ligand>
</feature>
<feature type="domain" description="Pyridoxine 5'-phosphate oxidase dimerisation C-terminal" evidence="9">
    <location>
        <begin position="174"/>
        <end position="214"/>
    </location>
</feature>
<dbReference type="PROSITE" id="PS01064">
    <property type="entry name" value="PYRIDOX_OXIDASE"/>
    <property type="match status" value="1"/>
</dbReference>
<dbReference type="InterPro" id="IPR000659">
    <property type="entry name" value="Pyridox_Oxase"/>
</dbReference>
<proteinExistence type="inferred from homology"/>
<name>A0A8J3QHS8_9ACTN</name>
<comment type="cofactor">
    <cofactor evidence="5 7">
        <name>FMN</name>
        <dbReference type="ChEBI" id="CHEBI:58210"/>
    </cofactor>
    <text evidence="5 7">Binds 1 FMN per subunit.</text>
</comment>
<dbReference type="NCBIfam" id="TIGR00558">
    <property type="entry name" value="pdxH"/>
    <property type="match status" value="1"/>
</dbReference>
<dbReference type="EC" id="1.4.3.5" evidence="5"/>
<dbReference type="NCBIfam" id="NF004231">
    <property type="entry name" value="PRK05679.1"/>
    <property type="match status" value="1"/>
</dbReference>
<dbReference type="PANTHER" id="PTHR10851">
    <property type="entry name" value="PYRIDOXINE-5-PHOSPHATE OXIDASE"/>
    <property type="match status" value="1"/>
</dbReference>
<comment type="subunit">
    <text evidence="5">Homodimer.</text>
</comment>
<dbReference type="Proteomes" id="UP000612899">
    <property type="component" value="Unassembled WGS sequence"/>
</dbReference>
<dbReference type="Gene3D" id="2.30.110.10">
    <property type="entry name" value="Electron Transport, Fmn-binding Protein, Chain A"/>
    <property type="match status" value="1"/>
</dbReference>
<keyword evidence="3 5" id="KW-0288">FMN</keyword>
<feature type="binding site" evidence="5 7">
    <location>
        <begin position="64"/>
        <end position="69"/>
    </location>
    <ligand>
        <name>FMN</name>
        <dbReference type="ChEBI" id="CHEBI:58210"/>
    </ligand>
</feature>
<feature type="binding site" evidence="5 6">
    <location>
        <position position="134"/>
    </location>
    <ligand>
        <name>substrate</name>
    </ligand>
</feature>
<feature type="binding site" evidence="5 6">
    <location>
        <position position="130"/>
    </location>
    <ligand>
        <name>substrate</name>
    </ligand>
</feature>
<sequence length="214" mass="24196">MSTPAELARMRQEYRPAPLLEADLAPDWPTQFGRWFAEAVAFGLPEPNAMVAATADADGRPSARTVLLKDYDARGLTFFTNYDSRKGRELAANPAISLVFPWFVMHRQVVVCGVAQRVGRLETETYFGLRPRDSQIGAWASPQSQVLPNRKVLDEAYAEVAANFDDKIPPPPHWGGFRVVPETVEFWQGRPSRMHDRLRYRRSGEGWVVERLAP</sequence>
<evidence type="ECO:0000256" key="7">
    <source>
        <dbReference type="PIRSR" id="PIRSR000190-2"/>
    </source>
</evidence>
<feature type="binding site" evidence="5 7">
    <location>
        <position position="85"/>
    </location>
    <ligand>
        <name>FMN</name>
        <dbReference type="ChEBI" id="CHEBI:58210"/>
    </ligand>
</feature>
<protein>
    <recommendedName>
        <fullName evidence="5">Pyridoxine/pyridoxamine 5'-phosphate oxidase</fullName>
        <ecNumber evidence="5">1.4.3.5</ecNumber>
    </recommendedName>
    <alternativeName>
        <fullName evidence="5">PNP/PMP oxidase</fullName>
        <shortName evidence="5">PNPOx</shortName>
    </alternativeName>
    <alternativeName>
        <fullName evidence="5">Pyridoxal 5'-phosphate synthase</fullName>
    </alternativeName>
</protein>
<feature type="binding site" evidence="5 7">
    <location>
        <position position="86"/>
    </location>
    <ligand>
        <name>FMN</name>
        <dbReference type="ChEBI" id="CHEBI:58210"/>
    </ligand>
</feature>
<dbReference type="GO" id="GO:0010181">
    <property type="term" value="F:FMN binding"/>
    <property type="evidence" value="ECO:0007669"/>
    <property type="project" value="UniProtKB-UniRule"/>
</dbReference>
<dbReference type="PIRSF" id="PIRSF000190">
    <property type="entry name" value="Pyd_amn-ph_oxd"/>
    <property type="match status" value="1"/>
</dbReference>
<feature type="binding site" evidence="5 7">
    <location>
        <position position="197"/>
    </location>
    <ligand>
        <name>FMN</name>
        <dbReference type="ChEBI" id="CHEBI:58210"/>
    </ligand>
</feature>
<feature type="binding site" evidence="5 7">
    <location>
        <position position="108"/>
    </location>
    <ligand>
        <name>FMN</name>
        <dbReference type="ChEBI" id="CHEBI:58210"/>
    </ligand>
</feature>
<evidence type="ECO:0000256" key="2">
    <source>
        <dbReference type="ARBA" id="ARBA00022630"/>
    </source>
</evidence>
<dbReference type="GO" id="GO:0008615">
    <property type="term" value="P:pyridoxine biosynthetic process"/>
    <property type="evidence" value="ECO:0007669"/>
    <property type="project" value="UniProtKB-UniRule"/>
</dbReference>
<evidence type="ECO:0000256" key="1">
    <source>
        <dbReference type="ARBA" id="ARBA00007301"/>
    </source>
</evidence>
<accession>A0A8J3QHS8</accession>
<feature type="binding site" evidence="5 7">
    <location>
        <position position="187"/>
    </location>
    <ligand>
        <name>FMN</name>
        <dbReference type="ChEBI" id="CHEBI:58210"/>
    </ligand>
</feature>
<dbReference type="EMBL" id="BONY01000130">
    <property type="protein sequence ID" value="GIH11369.1"/>
    <property type="molecule type" value="Genomic_DNA"/>
</dbReference>